<evidence type="ECO:0000313" key="1">
    <source>
        <dbReference type="EMBL" id="KAJ2979008.1"/>
    </source>
</evidence>
<proteinExistence type="predicted"/>
<keyword evidence="2" id="KW-1185">Reference proteome</keyword>
<dbReference type="Proteomes" id="UP001143910">
    <property type="component" value="Unassembled WGS sequence"/>
</dbReference>
<organism evidence="1 2">
    <name type="scientific">Zarea fungicola</name>
    <dbReference type="NCBI Taxonomy" id="93591"/>
    <lineage>
        <taxon>Eukaryota</taxon>
        <taxon>Fungi</taxon>
        <taxon>Dikarya</taxon>
        <taxon>Ascomycota</taxon>
        <taxon>Pezizomycotina</taxon>
        <taxon>Sordariomycetes</taxon>
        <taxon>Hypocreomycetidae</taxon>
        <taxon>Hypocreales</taxon>
        <taxon>Cordycipitaceae</taxon>
        <taxon>Zarea</taxon>
    </lineage>
</organism>
<accession>A0ACC1NKX5</accession>
<dbReference type="EMBL" id="JANJQO010000323">
    <property type="protein sequence ID" value="KAJ2979008.1"/>
    <property type="molecule type" value="Genomic_DNA"/>
</dbReference>
<evidence type="ECO:0000313" key="2">
    <source>
        <dbReference type="Proteomes" id="UP001143910"/>
    </source>
</evidence>
<reference evidence="1" key="1">
    <citation type="submission" date="2022-08" db="EMBL/GenBank/DDBJ databases">
        <title>Genome Sequence of Lecanicillium fungicola.</title>
        <authorList>
            <person name="Buettner E."/>
        </authorList>
    </citation>
    <scope>NUCLEOTIDE SEQUENCE</scope>
    <source>
        <strain evidence="1">Babe33</strain>
    </source>
</reference>
<gene>
    <name evidence="1" type="ORF">NQ176_g3502</name>
</gene>
<name>A0ACC1NKX5_9HYPO</name>
<sequence>MRAILLILSALPVLGLSGQINEWKPQHPRFHSRGYSARSAGKVQVNVPTYNFSMPVDHFNSANKDFYPNRYFVNDTYYRPGGPVILYDNGEAGFETTGVAEMLAEARGPSLPMQLAANLSALVIGWEHRYYGYSRPVPMDDDSGMPVEGVKGYAYLSVDQALEDVAYFANKFNSTTLDKNTFVKTTAGLDPYSTPWIFVGASYAGSRAALMRLRHPEIIYASWASSAPVQFQSDGSPYYDPMMRSMPVNCTNDIKAAIKHIDNALDSGSAGAVARVKLGALLSASTELGAPDVTKVGNISDWDTAARFASGIDLRGAFQSYGAVHTTQVMCDAMESFNVKDFAKVLAATSQNANEWGLVLNNTGGSPPTAKGIAISNGDNGAEYAFAALVYGIVSARVSFKNFTGDSTDYQVTGAVDNMSWCWQTLSEVGIFVGSDPNNITVVSRWHNTTTVRDVLYKQDQFGMVDESELPQSLNNSGLLKMGGWSMTASNVMFTNGEFDPWRAFSVASQVEMAPKRNVVQTVPKCNEISPQGDVFGLTYLGAVHAEDMTQDSFSTATLVGGKSPQKQGLQLFLEAWNVWAPCFNQSRNSIRNGKGVDGNGHDASGNSTTSSSTNAKSGKENSGIAGFVPSISGVSTVTFLATLFTILY</sequence>
<protein>
    <submittedName>
        <fullName evidence="1">Uncharacterized protein</fullName>
    </submittedName>
</protein>
<comment type="caution">
    <text evidence="1">The sequence shown here is derived from an EMBL/GenBank/DDBJ whole genome shotgun (WGS) entry which is preliminary data.</text>
</comment>